<proteinExistence type="predicted"/>
<protein>
    <recommendedName>
        <fullName evidence="1">Sacsin/Nov domain-containing protein</fullName>
    </recommendedName>
</protein>
<organism evidence="2 3">
    <name type="scientific">Pinctada imbricata</name>
    <name type="common">Atlantic pearl-oyster</name>
    <name type="synonym">Pinctada martensii</name>
    <dbReference type="NCBI Taxonomy" id="66713"/>
    <lineage>
        <taxon>Eukaryota</taxon>
        <taxon>Metazoa</taxon>
        <taxon>Spiralia</taxon>
        <taxon>Lophotrochozoa</taxon>
        <taxon>Mollusca</taxon>
        <taxon>Bivalvia</taxon>
        <taxon>Autobranchia</taxon>
        <taxon>Pteriomorphia</taxon>
        <taxon>Pterioida</taxon>
        <taxon>Pterioidea</taxon>
        <taxon>Pteriidae</taxon>
        <taxon>Pinctada</taxon>
    </lineage>
</organism>
<dbReference type="InterPro" id="IPR052972">
    <property type="entry name" value="Sacsin_chaperone_reg"/>
</dbReference>
<evidence type="ECO:0000313" key="3">
    <source>
        <dbReference type="Proteomes" id="UP001186944"/>
    </source>
</evidence>
<keyword evidence="3" id="KW-1185">Reference proteome</keyword>
<sequence length="1394" mass="160721">SPAICFYNDGEFTDEDWEGITMVRKSIKRENPLKVGRFGLGFKSVFHITDYVTVISGRKLLFINPLKESSNPREVCGFLDLKDVDDVMEVQNSMFPLYKLFGMDGQSSQEFQGTMFWFPLRSLASDLSQNVYPLEKCKGLFRSFRNEAPIELLFCKSLERVELYNDGQTLGEEMLNMEFSIGIDDVVEGCDTLCAVRSKREEFRMKLEILEEKLADSVDSLVNGVPIEMSYVLPITSKTDTGVIELNRWLVVHCFHQGNMDRRMKKLIRDAKSKYRPYMGIAAPICSALDKGEIFCLLPLPSQSESQTGLPVHVNGFLALDNTRNHIKWATLDQESSKSHKDDDIVWNELMVRNIFPKVYIKFLEEIRKLSDAQVGNKDLLHFFYRSLPSRSHTKENWINVIDHVLRHVLSTGLPCMRQEMWLDCKTAVFAKFEDCIDETIKKSIIMIYEKSDLCTLHVGDNEHVYHEMKELYPSVRSTSPQDFRNFLRTYSEYKKCSVEEKGWFLSFSISDGIMTDLEGLELIPLSNSEGHSKFESFRDRNRKGPEIFLCEEGEEKILIDFDPSSKVVETKISKNVADTLKKLRRTGSYQLNAMNIDVFANHLRWTLSKQVLHEQIAIESHQLGKNWLQSLWSYLKEKCPSDLTEFEKLPIVPTLIPSADGRVKLCKMVDSLISYTEDESDVLWQALYVLGIYAVSETVFSQALHPNLYPGNGYVRTFSSNNVKTLLDHTENEKRDDFIRIANEKWTYSDRMQIVDFMKEMVDTSAIAKQIIMNMNIFQTKTTLANMFTDEYISIQEGAPLYTGDSDFPVEFPSPYIVSNDTALNDLARKLGAVCLMTEDVIMMCLDQMQSSYHNTRTLCFYTLENKDSFINKVKLLDRLNSIIFVKKNESELEMPSNLFRPDDTGLQILFAGEDMFPFEESSNVALLLRADMLLTRDDVKAHHVLSTCLFLNKNYSSSNTDNEMIIMKATKLIEIASRDPELIAVLTSPACKDLRFIPNRQKPPSFYPETLPWFQSTSLLFSPSEIVTVENSAHLVGSVVPVISPNIPKDLQNIGRAPNYKDVIQQLQLVLKMYRADELEEYKSVLSKIYKFLNAEKIPSDCFVEANLPKRYILLDDKFVEPQNVYCKKREEDLRLDPYLNALPADFKRHEEVFTRCKEYDCFIYQSFNAIVNVLQQVRLKHRTKRCLPDSEVERDINICKDILTNLWRKKLSVDNMEIVLPIQSTEKGYLVFANAKDCSYCGNDWLSKAYRGKENLNFVHQKIPKEVAEYFGVKSVKQKISNATDMLPQAEFGQSEDLTTRLRNILSDGYTDGFSVPKEIVQNADDAGATVVRFLYDERENKEYRSFLLDDEMKECQGPALWATMTKNSVKMILTTFRRLAEQQRKMIQQK</sequence>
<feature type="domain" description="Sacsin/Nov" evidence="1">
    <location>
        <begin position="2"/>
        <end position="165"/>
    </location>
</feature>
<reference evidence="2" key="1">
    <citation type="submission" date="2019-08" db="EMBL/GenBank/DDBJ databases">
        <title>The improved chromosome-level genome for the pearl oyster Pinctada fucata martensii using PacBio sequencing and Hi-C.</title>
        <authorList>
            <person name="Zheng Z."/>
        </authorList>
    </citation>
    <scope>NUCLEOTIDE SEQUENCE</scope>
    <source>
        <strain evidence="2">ZZ-2019</strain>
        <tissue evidence="2">Adductor muscle</tissue>
    </source>
</reference>
<dbReference type="PANTHER" id="PTHR15600:SF42">
    <property type="entry name" value="SACSIN"/>
    <property type="match status" value="1"/>
</dbReference>
<accession>A0AA88YFA2</accession>
<dbReference type="Proteomes" id="UP001186944">
    <property type="component" value="Unassembled WGS sequence"/>
</dbReference>
<dbReference type="SUPFAM" id="SSF55874">
    <property type="entry name" value="ATPase domain of HSP90 chaperone/DNA topoisomerase II/histidine kinase"/>
    <property type="match status" value="1"/>
</dbReference>
<dbReference type="GO" id="GO:0030544">
    <property type="term" value="F:Hsp70 protein binding"/>
    <property type="evidence" value="ECO:0007669"/>
    <property type="project" value="TreeGrafter"/>
</dbReference>
<evidence type="ECO:0000259" key="1">
    <source>
        <dbReference type="Pfam" id="PF25794"/>
    </source>
</evidence>
<dbReference type="EMBL" id="VSWD01000007">
    <property type="protein sequence ID" value="KAK3098317.1"/>
    <property type="molecule type" value="Genomic_DNA"/>
</dbReference>
<evidence type="ECO:0000313" key="2">
    <source>
        <dbReference type="EMBL" id="KAK3098317.1"/>
    </source>
</evidence>
<dbReference type="InterPro" id="IPR036890">
    <property type="entry name" value="HATPase_C_sf"/>
</dbReference>
<feature type="domain" description="Sacsin/Nov" evidence="1">
    <location>
        <begin position="1299"/>
        <end position="1370"/>
    </location>
</feature>
<dbReference type="InterPro" id="IPR058210">
    <property type="entry name" value="SACS/Nov_dom"/>
</dbReference>
<comment type="caution">
    <text evidence="2">The sequence shown here is derived from an EMBL/GenBank/DDBJ whole genome shotgun (WGS) entry which is preliminary data.</text>
</comment>
<name>A0AA88YFA2_PINIB</name>
<gene>
    <name evidence="2" type="ORF">FSP39_018369</name>
</gene>
<dbReference type="PANTHER" id="PTHR15600">
    <property type="entry name" value="SACSIN"/>
    <property type="match status" value="1"/>
</dbReference>
<feature type="non-terminal residue" evidence="2">
    <location>
        <position position="1"/>
    </location>
</feature>
<dbReference type="Pfam" id="PF25794">
    <property type="entry name" value="SACS"/>
    <property type="match status" value="2"/>
</dbReference>